<evidence type="ECO:0000256" key="1">
    <source>
        <dbReference type="ARBA" id="ARBA00022555"/>
    </source>
</evidence>
<dbReference type="PANTHER" id="PTHR11586">
    <property type="entry name" value="TRNA-AMINOACYLATION COFACTOR ARC1 FAMILY MEMBER"/>
    <property type="match status" value="1"/>
</dbReference>
<keyword evidence="6" id="KW-0436">Ligase</keyword>
<dbReference type="InterPro" id="IPR012340">
    <property type="entry name" value="NA-bd_OB-fold"/>
</dbReference>
<gene>
    <name evidence="6" type="ORF">D0Y65_029426</name>
</gene>
<evidence type="ECO:0000256" key="2">
    <source>
        <dbReference type="ARBA" id="ARBA00022884"/>
    </source>
</evidence>
<protein>
    <submittedName>
        <fullName evidence="6">Putative methionine--tRNA ligase</fullName>
    </submittedName>
</protein>
<dbReference type="InterPro" id="IPR051270">
    <property type="entry name" value="Tyrosine-tRNA_ligase_regulator"/>
</dbReference>
<dbReference type="Proteomes" id="UP000289340">
    <property type="component" value="Chromosome 11"/>
</dbReference>
<proteinExistence type="predicted"/>
<dbReference type="PROSITE" id="PS50886">
    <property type="entry name" value="TRBD"/>
    <property type="match status" value="1"/>
</dbReference>
<evidence type="ECO:0000256" key="4">
    <source>
        <dbReference type="SAM" id="MobiDB-lite"/>
    </source>
</evidence>
<evidence type="ECO:0000256" key="3">
    <source>
        <dbReference type="PROSITE-ProRule" id="PRU00209"/>
    </source>
</evidence>
<feature type="region of interest" description="Disordered" evidence="4">
    <location>
        <begin position="1"/>
        <end position="25"/>
    </location>
</feature>
<keyword evidence="7" id="KW-1185">Reference proteome</keyword>
<evidence type="ECO:0000259" key="5">
    <source>
        <dbReference type="PROSITE" id="PS50886"/>
    </source>
</evidence>
<dbReference type="GO" id="GO:0000049">
    <property type="term" value="F:tRNA binding"/>
    <property type="evidence" value="ECO:0007669"/>
    <property type="project" value="UniProtKB-UniRule"/>
</dbReference>
<dbReference type="Pfam" id="PF01588">
    <property type="entry name" value="tRNA_bind"/>
    <property type="match status" value="1"/>
</dbReference>
<name>A0A445HZ64_GLYSO</name>
<feature type="domain" description="TRNA-binding" evidence="5">
    <location>
        <begin position="31"/>
        <end position="126"/>
    </location>
</feature>
<evidence type="ECO:0000313" key="6">
    <source>
        <dbReference type="EMBL" id="RZB79057.1"/>
    </source>
</evidence>
<dbReference type="PANTHER" id="PTHR11586:SF33">
    <property type="entry name" value="AMINOACYL TRNA SYNTHASE COMPLEX-INTERACTING MULTIFUNCTIONAL PROTEIN 1"/>
    <property type="match status" value="1"/>
</dbReference>
<keyword evidence="2 3" id="KW-0694">RNA-binding</keyword>
<dbReference type="AlphaFoldDB" id="A0A445HZ64"/>
<sequence>AIVSTDGNAKEKPAKSSNEAKNKAAAEPDITITRLDIRVGLIKKAQKLLDADELYVEEIDIGEEQTRNVVSGLVKFIPLDEMQNRKVCVLCNLKPATRKGIKFELVEPPSSAQPGERITFPGYEGS</sequence>
<dbReference type="GO" id="GO:0016874">
    <property type="term" value="F:ligase activity"/>
    <property type="evidence" value="ECO:0007669"/>
    <property type="project" value="UniProtKB-KW"/>
</dbReference>
<comment type="caution">
    <text evidence="6">The sequence shown here is derived from an EMBL/GenBank/DDBJ whole genome shotgun (WGS) entry which is preliminary data.</text>
</comment>
<dbReference type="EMBL" id="QZWG01000011">
    <property type="protein sequence ID" value="RZB79057.1"/>
    <property type="molecule type" value="Genomic_DNA"/>
</dbReference>
<keyword evidence="1 3" id="KW-0820">tRNA-binding</keyword>
<feature type="compositionally biased region" description="Basic and acidic residues" evidence="4">
    <location>
        <begin position="8"/>
        <end position="25"/>
    </location>
</feature>
<dbReference type="SUPFAM" id="SSF50249">
    <property type="entry name" value="Nucleic acid-binding proteins"/>
    <property type="match status" value="1"/>
</dbReference>
<accession>A0A445HZ64</accession>
<reference evidence="6 7" key="1">
    <citation type="submission" date="2018-09" db="EMBL/GenBank/DDBJ databases">
        <title>A high-quality reference genome of wild soybean provides a powerful tool to mine soybean genomes.</title>
        <authorList>
            <person name="Xie M."/>
            <person name="Chung C.Y.L."/>
            <person name="Li M.-W."/>
            <person name="Wong F.-L."/>
            <person name="Chan T.-F."/>
            <person name="Lam H.-M."/>
        </authorList>
    </citation>
    <scope>NUCLEOTIDE SEQUENCE [LARGE SCALE GENOMIC DNA]</scope>
    <source>
        <strain evidence="7">cv. W05</strain>
        <tissue evidence="6">Hypocotyl of etiolated seedlings</tissue>
    </source>
</reference>
<evidence type="ECO:0000313" key="7">
    <source>
        <dbReference type="Proteomes" id="UP000289340"/>
    </source>
</evidence>
<organism evidence="6 7">
    <name type="scientific">Glycine soja</name>
    <name type="common">Wild soybean</name>
    <dbReference type="NCBI Taxonomy" id="3848"/>
    <lineage>
        <taxon>Eukaryota</taxon>
        <taxon>Viridiplantae</taxon>
        <taxon>Streptophyta</taxon>
        <taxon>Embryophyta</taxon>
        <taxon>Tracheophyta</taxon>
        <taxon>Spermatophyta</taxon>
        <taxon>Magnoliopsida</taxon>
        <taxon>eudicotyledons</taxon>
        <taxon>Gunneridae</taxon>
        <taxon>Pentapetalae</taxon>
        <taxon>rosids</taxon>
        <taxon>fabids</taxon>
        <taxon>Fabales</taxon>
        <taxon>Fabaceae</taxon>
        <taxon>Papilionoideae</taxon>
        <taxon>50 kb inversion clade</taxon>
        <taxon>NPAAA clade</taxon>
        <taxon>indigoferoid/millettioid clade</taxon>
        <taxon>Phaseoleae</taxon>
        <taxon>Glycine</taxon>
        <taxon>Glycine subgen. Soja</taxon>
    </lineage>
</organism>
<feature type="non-terminal residue" evidence="6">
    <location>
        <position position="1"/>
    </location>
</feature>
<dbReference type="InterPro" id="IPR002547">
    <property type="entry name" value="tRNA-bd_dom"/>
</dbReference>
<dbReference type="Gene3D" id="2.40.50.140">
    <property type="entry name" value="Nucleic acid-binding proteins"/>
    <property type="match status" value="1"/>
</dbReference>